<dbReference type="Pfam" id="PF00400">
    <property type="entry name" value="WD40"/>
    <property type="match status" value="1"/>
</dbReference>
<feature type="region of interest" description="Disordered" evidence="3">
    <location>
        <begin position="1278"/>
        <end position="1361"/>
    </location>
</feature>
<feature type="compositionally biased region" description="Gly residues" evidence="3">
    <location>
        <begin position="1412"/>
        <end position="1422"/>
    </location>
</feature>
<comment type="caution">
    <text evidence="4">The sequence shown here is derived from an EMBL/GenBank/DDBJ whole genome shotgun (WGS) entry which is preliminary data.</text>
</comment>
<dbReference type="InterPro" id="IPR052993">
    <property type="entry name" value="CFA-57"/>
</dbReference>
<feature type="compositionally biased region" description="Low complexity" evidence="3">
    <location>
        <begin position="1327"/>
        <end position="1339"/>
    </location>
</feature>
<evidence type="ECO:0000313" key="5">
    <source>
        <dbReference type="Proteomes" id="UP000075714"/>
    </source>
</evidence>
<feature type="compositionally biased region" description="Gly residues" evidence="3">
    <location>
        <begin position="1340"/>
        <end position="1354"/>
    </location>
</feature>
<keyword evidence="2" id="KW-0175">Coiled coil</keyword>
<gene>
    <name evidence="4" type="ORF">GPECTOR_63g14</name>
</gene>
<organism evidence="4 5">
    <name type="scientific">Gonium pectorale</name>
    <name type="common">Green alga</name>
    <dbReference type="NCBI Taxonomy" id="33097"/>
    <lineage>
        <taxon>Eukaryota</taxon>
        <taxon>Viridiplantae</taxon>
        <taxon>Chlorophyta</taxon>
        <taxon>core chlorophytes</taxon>
        <taxon>Chlorophyceae</taxon>
        <taxon>CS clade</taxon>
        <taxon>Chlamydomonadales</taxon>
        <taxon>Volvocaceae</taxon>
        <taxon>Gonium</taxon>
    </lineage>
</organism>
<dbReference type="PANTHER" id="PTHR32215">
    <property type="entry name" value="CILIA- AND FLAGELLA-ASSOCIATED PROTEIN 57"/>
    <property type="match status" value="1"/>
</dbReference>
<accession>A0A150G575</accession>
<feature type="coiled-coil region" evidence="2">
    <location>
        <begin position="930"/>
        <end position="1008"/>
    </location>
</feature>
<dbReference type="InterPro" id="IPR015943">
    <property type="entry name" value="WD40/YVTN_repeat-like_dom_sf"/>
</dbReference>
<feature type="region of interest" description="Disordered" evidence="3">
    <location>
        <begin position="1467"/>
        <end position="1599"/>
    </location>
</feature>
<evidence type="ECO:0000313" key="4">
    <source>
        <dbReference type="EMBL" id="KXZ44685.1"/>
    </source>
</evidence>
<name>A0A150G575_GONPE</name>
<dbReference type="Proteomes" id="UP000075714">
    <property type="component" value="Unassembled WGS sequence"/>
</dbReference>
<feature type="compositionally biased region" description="Low complexity" evidence="3">
    <location>
        <begin position="1539"/>
        <end position="1550"/>
    </location>
</feature>
<dbReference type="InterPro" id="IPR011047">
    <property type="entry name" value="Quinoprotein_ADH-like_sf"/>
</dbReference>
<evidence type="ECO:0000256" key="3">
    <source>
        <dbReference type="SAM" id="MobiDB-lite"/>
    </source>
</evidence>
<evidence type="ECO:0000256" key="1">
    <source>
        <dbReference type="PROSITE-ProRule" id="PRU00221"/>
    </source>
</evidence>
<feature type="compositionally biased region" description="Low complexity" evidence="3">
    <location>
        <begin position="1467"/>
        <end position="1528"/>
    </location>
</feature>
<feature type="repeat" description="WD" evidence="1">
    <location>
        <begin position="549"/>
        <end position="590"/>
    </location>
</feature>
<keyword evidence="1" id="KW-0853">WD repeat</keyword>
<dbReference type="STRING" id="33097.A0A150G575"/>
<feature type="coiled-coil region" evidence="2">
    <location>
        <begin position="840"/>
        <end position="903"/>
    </location>
</feature>
<keyword evidence="5" id="KW-1185">Reference proteome</keyword>
<dbReference type="EMBL" id="LSYV01000064">
    <property type="protein sequence ID" value="KXZ44685.1"/>
    <property type="molecule type" value="Genomic_DNA"/>
</dbReference>
<feature type="region of interest" description="Disordered" evidence="3">
    <location>
        <begin position="1411"/>
        <end position="1448"/>
    </location>
</feature>
<sequence>MRFVPLADRGVRATVLAVAANLKYFAAAERVPGVEHDQVSVYSFSGEKRVKVLPTDPGVSGSESGRVEGLQFSENSKFLLTQYGNPDWTLVVWRWYSGKVLASLRLDLRPVLSSLFSPVDDMMLAVLGPTSISHHRLDLDHDYLKPLPGPPAWDTPHLTAMCWLPGNMLAAVGTGGQVHVVQEATVRLSTRVTPLPGPGMSTTLGPAGAAGFLASAGSAPAALASLDSEAGASGGAGAEVEGEVLLCVACRGRGFIAAGSSGTVYFFEPPAVEQKRAGVRDLFVLVRRLAVDLPPGPNAGPGPGSSAADAPYLADLASRPASGSRAGSVLFGGLSLRPGSFLAAGGPGLGPGPGPGPGALALAPRSLVRLSVSAGEEEVVAVSASGDVLVASMAVVAEREEKPIAGVVGQELLEGEPFRRLLGGFLTGRVVGLAASSTVPLLAAASADDRQLRVWHYEARRCVASLTLDEEPSCLDMHPGGQLLLLGLFDKIRMYHILLDALEPVFEAPLKRASVVRFSTGGALFAAVGRNNAILLHATYHGQPQLAALRGHASPVTDLAFSADDRMLVSTGTGGAVYFWDLATHTRLVEMEHVDKQAAFSSVVMYNREAGGAVARTADGRCVQVLAGKVEYEVACRGGQYAPACLLGADKVYLAADDSGAVVSHAWPPTLPPRPGFAALAPPPHPYPLHSAAGGGITRMVLLPTKGLLFTASADGCVLMSSVALVLDGVLLEAAQQLQLAAARHSHLVRPSHSLAAALLGGAGAGAGGLGPQASGGSAGGGATAAAAAALGGPPPPNSVPFIVTIPEERLLTLREKVVEVAALVGSARSEAEYQAFRACQVLRDTISSLEGQLEAARQAVRERDATVAKMQEDAKLLERRVVKELESAHMSAAEELEMLYEKRLAVEADKVRLMAAARDDATFKADEAIRRLKDEHARQIQEMEAAHAEALAALDARLADAGDARTEAERFFNEYVKQAEEDFEDHSERINDKIQVLQEAAETREQRLKADNNILKRTNLRLKADKTLDLKRMDKLTADNAALREQSEELRLTISKLTRELEERDKVNADNYGTIQQLRRKVQDLEKHKFVLSYKADNMAKAMEPQNEEIARLQGELDGHGKELLGQMTRAMQQPDDRSVHGRSARQKALDGLVRKYCLGDPRAAAGARDAVTEAVAAAAAAETRVVLLQWRLDQDRRTARVTQRSGMQQNSQLLRELQVAQQDNRALHDRFDAALVSLRELQARYLALERQAGIRHRHGTGLGLAHSPDAQEREMAIRGGTGGGGDADGEHDPGAGPYSPGDVVSMAGRVPPSRPVSGMPPPLTGPGAARSASPSGRASGGGGVRGPGGPTVGSGVARGAPLRAYAELISAERQRMAELAAQLQDGAAAAEEQQRALLGLKEELAAVAAAGGGGGGGGEGVGDEALSSEASREDGEMDGSGAGAGGRGAGGVRFGGFAAVPEASAEGEAAGNGAVRRGGISSAGGRSRRSASSGRVSAALTSSSPGSTSMASQSQSQSLSSSMMRYGSGGAALTRPGSGSAGAAFMGAGAAGVGVGGGSGRRRPSSAGGVGLRSFTDAPVDRFKPPPADSGDLPFAS</sequence>
<proteinExistence type="predicted"/>
<feature type="compositionally biased region" description="Gly residues" evidence="3">
    <location>
        <begin position="1551"/>
        <end position="1561"/>
    </location>
</feature>
<dbReference type="PANTHER" id="PTHR32215:SF0">
    <property type="entry name" value="CILIA- AND FLAGELLA-ASSOCIATED PROTEIN 57"/>
    <property type="match status" value="1"/>
</dbReference>
<feature type="compositionally biased region" description="Pro residues" evidence="3">
    <location>
        <begin position="1314"/>
        <end position="1326"/>
    </location>
</feature>
<dbReference type="OrthoDB" id="2013972at2759"/>
<dbReference type="SUPFAM" id="SSF50998">
    <property type="entry name" value="Quinoprotein alcohol dehydrogenase-like"/>
    <property type="match status" value="1"/>
</dbReference>
<dbReference type="Gene3D" id="2.130.10.10">
    <property type="entry name" value="YVTN repeat-like/Quinoprotein amine dehydrogenase"/>
    <property type="match status" value="2"/>
</dbReference>
<evidence type="ECO:0000256" key="2">
    <source>
        <dbReference type="SAM" id="Coils"/>
    </source>
</evidence>
<feature type="coiled-coil region" evidence="2">
    <location>
        <begin position="1034"/>
        <end position="1061"/>
    </location>
</feature>
<dbReference type="SMART" id="SM00320">
    <property type="entry name" value="WD40"/>
    <property type="match status" value="6"/>
</dbReference>
<dbReference type="PROSITE" id="PS50294">
    <property type="entry name" value="WD_REPEATS_REGION"/>
    <property type="match status" value="1"/>
</dbReference>
<protein>
    <submittedName>
        <fullName evidence="4">Uncharacterized protein</fullName>
    </submittedName>
</protein>
<dbReference type="PROSITE" id="PS50082">
    <property type="entry name" value="WD_REPEATS_2"/>
    <property type="match status" value="1"/>
</dbReference>
<dbReference type="InterPro" id="IPR001680">
    <property type="entry name" value="WD40_rpt"/>
</dbReference>
<reference evidence="5" key="1">
    <citation type="journal article" date="2016" name="Nat. Commun.">
        <title>The Gonium pectorale genome demonstrates co-option of cell cycle regulation during the evolution of multicellularity.</title>
        <authorList>
            <person name="Hanschen E.R."/>
            <person name="Marriage T.N."/>
            <person name="Ferris P.J."/>
            <person name="Hamaji T."/>
            <person name="Toyoda A."/>
            <person name="Fujiyama A."/>
            <person name="Neme R."/>
            <person name="Noguchi H."/>
            <person name="Minakuchi Y."/>
            <person name="Suzuki M."/>
            <person name="Kawai-Toyooka H."/>
            <person name="Smith D.R."/>
            <person name="Sparks H."/>
            <person name="Anderson J."/>
            <person name="Bakaric R."/>
            <person name="Luria V."/>
            <person name="Karger A."/>
            <person name="Kirschner M.W."/>
            <person name="Durand P.M."/>
            <person name="Michod R.E."/>
            <person name="Nozaki H."/>
            <person name="Olson B.J."/>
        </authorList>
    </citation>
    <scope>NUCLEOTIDE SEQUENCE [LARGE SCALE GENOMIC DNA]</scope>
    <source>
        <strain evidence="5">NIES-2863</strain>
    </source>
</reference>